<evidence type="ECO:0000259" key="2">
    <source>
        <dbReference type="Pfam" id="PF13808"/>
    </source>
</evidence>
<dbReference type="PANTHER" id="PTHR30298">
    <property type="entry name" value="H REPEAT-ASSOCIATED PREDICTED TRANSPOSASE"/>
    <property type="match status" value="1"/>
</dbReference>
<dbReference type="InterPro" id="IPR032806">
    <property type="entry name" value="YbfD_N"/>
</dbReference>
<dbReference type="Pfam" id="PF01609">
    <property type="entry name" value="DDE_Tnp_1"/>
    <property type="match status" value="1"/>
</dbReference>
<protein>
    <submittedName>
        <fullName evidence="3">ISAs1 family transposase</fullName>
    </submittedName>
</protein>
<dbReference type="NCBIfam" id="NF033564">
    <property type="entry name" value="transpos_ISAs1"/>
    <property type="match status" value="1"/>
</dbReference>
<dbReference type="InterPro" id="IPR002559">
    <property type="entry name" value="Transposase_11"/>
</dbReference>
<organism evidence="3 4">
    <name type="scientific">Brevibacterium ammoniilyticum</name>
    <dbReference type="NCBI Taxonomy" id="1046555"/>
    <lineage>
        <taxon>Bacteria</taxon>
        <taxon>Bacillati</taxon>
        <taxon>Actinomycetota</taxon>
        <taxon>Actinomycetes</taxon>
        <taxon>Micrococcales</taxon>
        <taxon>Brevibacteriaceae</taxon>
        <taxon>Brevibacterium</taxon>
    </lineage>
</organism>
<accession>A0ABP9U5R8</accession>
<evidence type="ECO:0000259" key="1">
    <source>
        <dbReference type="Pfam" id="PF01609"/>
    </source>
</evidence>
<name>A0ABP9U5R8_9MICO</name>
<evidence type="ECO:0000313" key="3">
    <source>
        <dbReference type="EMBL" id="GAA5340610.1"/>
    </source>
</evidence>
<dbReference type="InterPro" id="IPR047647">
    <property type="entry name" value="ISAs1_transpos"/>
</dbReference>
<feature type="domain" description="Transposase IS4-like" evidence="1">
    <location>
        <begin position="128"/>
        <end position="354"/>
    </location>
</feature>
<proteinExistence type="predicted"/>
<gene>
    <name evidence="3" type="ORF">KACC15558_16500</name>
</gene>
<dbReference type="Proteomes" id="UP001498935">
    <property type="component" value="Unassembled WGS sequence"/>
</dbReference>
<keyword evidence="4" id="KW-1185">Reference proteome</keyword>
<evidence type="ECO:0000313" key="4">
    <source>
        <dbReference type="Proteomes" id="UP001498935"/>
    </source>
</evidence>
<dbReference type="RefSeq" id="WP_259786987.1">
    <property type="nucleotide sequence ID" value="NZ_BAABBK010000014.1"/>
</dbReference>
<dbReference type="InterPro" id="IPR051698">
    <property type="entry name" value="Transposase_11-like"/>
</dbReference>
<dbReference type="EMBL" id="BAABNP010000005">
    <property type="protein sequence ID" value="GAA5340610.1"/>
    <property type="molecule type" value="Genomic_DNA"/>
</dbReference>
<comment type="caution">
    <text evidence="3">The sequence shown here is derived from an EMBL/GenBank/DDBJ whole genome shotgun (WGS) entry which is preliminary data.</text>
</comment>
<dbReference type="Pfam" id="PF13808">
    <property type="entry name" value="DDE_Tnp_1_assoc"/>
    <property type="match status" value="1"/>
</dbReference>
<dbReference type="PANTHER" id="PTHR30298:SF0">
    <property type="entry name" value="PROTEIN YBFL-RELATED"/>
    <property type="match status" value="1"/>
</dbReference>
<sequence length="385" mass="41852">MSSSPTTMLTRHSTLVTDFTDADLPSLRQALSALTDPRHRRGIRYPFAGLLLIFTAAVISGQSTLTGIAEWAADACARGVLTHTTTAPSVATIHRIAAQMDAAAFDTVVTEWIAQRTAGTTPTGTGLKAIAVDGKEVRGAKHVDHDRVFLMAAFDHSTGTVIGQESVDAKTNEIPHLPGLLDQLGDLDSRVITADALHTLAQQAEAITARGGHYLFTVKTNAKSLHTQIAQASWARTDPQYTCNEKAHGRISGWHATVLECPLRITFPQAAQIMRLHRSQSGTDRDDSGEIVYAITSLTHETADAANLARLLRGHWGIENRLHWVRDTTFDEDRSQVRTGGGARVMAVLRNLAISIHRLAGQTNIAAASRYYNRHPELAIEITRL</sequence>
<reference evidence="3 4" key="1">
    <citation type="submission" date="2024-02" db="EMBL/GenBank/DDBJ databases">
        <title>Characterization of antibiotic resistant novel bacterial strains and their environmental applications.</title>
        <authorList>
            <person name="Manzoor S."/>
            <person name="Abbas S."/>
            <person name="Arshad M."/>
            <person name="Li W.J."/>
            <person name="Ahmed I."/>
        </authorList>
    </citation>
    <scope>NUCLEOTIDE SEQUENCE [LARGE SCALE GENOMIC DNA]</scope>
    <source>
        <strain evidence="3 4">KACC 15558</strain>
    </source>
</reference>
<feature type="domain" description="H repeat-associated protein N-terminal" evidence="2">
    <location>
        <begin position="29"/>
        <end position="113"/>
    </location>
</feature>